<proteinExistence type="predicted"/>
<evidence type="ECO:0000313" key="1">
    <source>
        <dbReference type="EMBL" id="KIL58898.1"/>
    </source>
</evidence>
<gene>
    <name evidence="1" type="ORF">M378DRAFT_170089</name>
</gene>
<accession>A0A0C2WRH4</accession>
<reference evidence="1 2" key="1">
    <citation type="submission" date="2014-04" db="EMBL/GenBank/DDBJ databases">
        <title>Evolutionary Origins and Diversification of the Mycorrhizal Mutualists.</title>
        <authorList>
            <consortium name="DOE Joint Genome Institute"/>
            <consortium name="Mycorrhizal Genomics Consortium"/>
            <person name="Kohler A."/>
            <person name="Kuo A."/>
            <person name="Nagy L.G."/>
            <person name="Floudas D."/>
            <person name="Copeland A."/>
            <person name="Barry K.W."/>
            <person name="Cichocki N."/>
            <person name="Veneault-Fourrey C."/>
            <person name="LaButti K."/>
            <person name="Lindquist E.A."/>
            <person name="Lipzen A."/>
            <person name="Lundell T."/>
            <person name="Morin E."/>
            <person name="Murat C."/>
            <person name="Riley R."/>
            <person name="Ohm R."/>
            <person name="Sun H."/>
            <person name="Tunlid A."/>
            <person name="Henrissat B."/>
            <person name="Grigoriev I.V."/>
            <person name="Hibbett D.S."/>
            <person name="Martin F."/>
        </authorList>
    </citation>
    <scope>NUCLEOTIDE SEQUENCE [LARGE SCALE GENOMIC DNA]</scope>
    <source>
        <strain evidence="1 2">Koide BX008</strain>
    </source>
</reference>
<organism evidence="1 2">
    <name type="scientific">Amanita muscaria (strain Koide BX008)</name>
    <dbReference type="NCBI Taxonomy" id="946122"/>
    <lineage>
        <taxon>Eukaryota</taxon>
        <taxon>Fungi</taxon>
        <taxon>Dikarya</taxon>
        <taxon>Basidiomycota</taxon>
        <taxon>Agaricomycotina</taxon>
        <taxon>Agaricomycetes</taxon>
        <taxon>Agaricomycetidae</taxon>
        <taxon>Agaricales</taxon>
        <taxon>Pluteineae</taxon>
        <taxon>Amanitaceae</taxon>
        <taxon>Amanita</taxon>
    </lineage>
</organism>
<dbReference type="InParanoid" id="A0A0C2WRH4"/>
<evidence type="ECO:0000313" key="2">
    <source>
        <dbReference type="Proteomes" id="UP000054549"/>
    </source>
</evidence>
<protein>
    <submittedName>
        <fullName evidence="1">Uncharacterized protein</fullName>
    </submittedName>
</protein>
<sequence>MKCTRPKLLNESLSGKYKNKIYTEVHICFFCLGCLALGTCTCNKSKSLGQLILDEHTLAFLEALGICAA</sequence>
<keyword evidence="2" id="KW-1185">Reference proteome</keyword>
<dbReference type="EMBL" id="KN818327">
    <property type="protein sequence ID" value="KIL58898.1"/>
    <property type="molecule type" value="Genomic_DNA"/>
</dbReference>
<dbReference type="HOGENOM" id="CLU_2775399_0_0_1"/>
<dbReference type="AlphaFoldDB" id="A0A0C2WRH4"/>
<dbReference type="Proteomes" id="UP000054549">
    <property type="component" value="Unassembled WGS sequence"/>
</dbReference>
<name>A0A0C2WRH4_AMAMK</name>